<gene>
    <name evidence="10" type="ORF">GCM10017566_01780</name>
</gene>
<keyword evidence="11" id="KW-1185">Reference proteome</keyword>
<dbReference type="InterPro" id="IPR036689">
    <property type="entry name" value="ESAT-6-like_sf"/>
</dbReference>
<dbReference type="SUPFAM" id="SSF140453">
    <property type="entry name" value="EsxAB dimer-like"/>
    <property type="match status" value="1"/>
</dbReference>
<dbReference type="GO" id="GO:0004519">
    <property type="term" value="F:endonuclease activity"/>
    <property type="evidence" value="ECO:0007669"/>
    <property type="project" value="UniProtKB-KW"/>
</dbReference>
<comment type="similarity">
    <text evidence="1">Belongs to the colicin/pyosin nuclease family.</text>
</comment>
<comment type="caution">
    <text evidence="10">The sequence shown here is derived from an EMBL/GenBank/DDBJ whole genome shotgun (WGS) entry which is preliminary data.</text>
</comment>
<dbReference type="Gene3D" id="3.90.540.10">
    <property type="entry name" value="Colicin/pyocin, DNase domain"/>
    <property type="match status" value="1"/>
</dbReference>
<name>A0A8H9IMQ9_9PSEU</name>
<dbReference type="SUPFAM" id="SSF54060">
    <property type="entry name" value="His-Me finger endonucleases"/>
    <property type="match status" value="1"/>
</dbReference>
<dbReference type="EMBL" id="BNAV01000001">
    <property type="protein sequence ID" value="GHF32837.1"/>
    <property type="molecule type" value="Genomic_DNA"/>
</dbReference>
<feature type="region of interest" description="Disordered" evidence="8">
    <location>
        <begin position="1342"/>
        <end position="1363"/>
    </location>
</feature>
<dbReference type="Pfam" id="PF21431">
    <property type="entry name" value="Col-Pyo_DNase"/>
    <property type="match status" value="1"/>
</dbReference>
<evidence type="ECO:0000256" key="1">
    <source>
        <dbReference type="ARBA" id="ARBA00006811"/>
    </source>
</evidence>
<evidence type="ECO:0000256" key="6">
    <source>
        <dbReference type="ARBA" id="ARBA00023022"/>
    </source>
</evidence>
<keyword evidence="3" id="KW-0540">Nuclease</keyword>
<dbReference type="InterPro" id="IPR003615">
    <property type="entry name" value="HNH_nuc"/>
</dbReference>
<evidence type="ECO:0000256" key="7">
    <source>
        <dbReference type="ARBA" id="ARBA00023048"/>
    </source>
</evidence>
<keyword evidence="2" id="KW-0929">Antimicrobial</keyword>
<dbReference type="GO" id="GO:0031640">
    <property type="term" value="P:killing of cells of another organism"/>
    <property type="evidence" value="ECO:0007669"/>
    <property type="project" value="UniProtKB-KW"/>
</dbReference>
<dbReference type="InterPro" id="IPR044925">
    <property type="entry name" value="His-Me_finger_sf"/>
</dbReference>
<feature type="compositionally biased region" description="Basic and acidic residues" evidence="8">
    <location>
        <begin position="310"/>
        <end position="323"/>
    </location>
</feature>
<dbReference type="GO" id="GO:0016787">
    <property type="term" value="F:hydrolase activity"/>
    <property type="evidence" value="ECO:0007669"/>
    <property type="project" value="UniProtKB-KW"/>
</dbReference>
<keyword evidence="7" id="KW-0078">Bacteriocin</keyword>
<evidence type="ECO:0000256" key="8">
    <source>
        <dbReference type="SAM" id="MobiDB-lite"/>
    </source>
</evidence>
<reference evidence="10" key="1">
    <citation type="journal article" date="2014" name="Int. J. Syst. Evol. Microbiol.">
        <title>Complete genome sequence of Corynebacterium casei LMG S-19264T (=DSM 44701T), isolated from a smear-ripened cheese.</title>
        <authorList>
            <consortium name="US DOE Joint Genome Institute (JGI-PGF)"/>
            <person name="Walter F."/>
            <person name="Albersmeier A."/>
            <person name="Kalinowski J."/>
            <person name="Ruckert C."/>
        </authorList>
    </citation>
    <scope>NUCLEOTIDE SEQUENCE</scope>
    <source>
        <strain evidence="10">CGMCC 4.7679</strain>
    </source>
</reference>
<sequence length="1480" mass="162063">MADGNPLVARAQSQTTGVTGIGIAESAVDLANGVKDGSWVEVGLGAVGVGMEALSMVVDPIGTLAQYGASWLIEHVQPLKEALDWLAGDPPVIQSFADTWGNVAGEVAAVAGDLRAEVTNGTAGWSGTGAEGYRGRVAEQTDALAGAATLADGISTGVMVMGQVVAMVRETVRDLVAELVGKLISWVLEEACTLGFATPLVAAQATTAITSTITKVSELVRKLLKTIGNVTPKIRRIVDKLGEIIEKLAKLGKKFARRADGATTPSAAHSLDTPQVHSPDAPHAPDTPDGADLPGASHPGDGTTPGSLKESSENPKTESREQECVPGSGDPIDVATGQMFSTEIDAELPGVLPLVFERTHYSSYRAGTWFGPSWTSTVDQRVEVEDDGIHFAAADGMRLVYPVPLTDGAEVLPIEGPRWPLTRTAEGYRITRLRDGCTLDFPGTTGRIPLATITDRGGRRIEFHYDETGAPAEIRHSGGYRLGIDTEGRRVTRLWLHNVAGEPITLMRYAYDDRGRLTEVVNSSNQATRFGYDLAGRITQWTDRNGEWYRYHFDGRGRCVRTEGSGGALTGTWDYDEENRVTIHTNSLGEATAHHLNELGQVVREVGPLGGETVREWDRHDRLLSITDPLGRTTRYTWDERGNLLATTLPDGTQRLTEYNELNLPTVLVDADGAVWRQDYDEAGNLVAVTDPVGAVTRYSYGESGFLTAVTDAHGQVRRIETDAAGLPLTVPDPSGVLVRCRRDQFGRLVEVADPAGGVVRLEWTVEGRLLSRTTPDGVTERWVHDGEGNEIRHVDPLGRVTTVETTHFDLVAAQILPDGSRYEFGYDTELKPVSVRNPQGLVWRYEYDRGGNLVRETDFDGRTTTYEHDAAGQVVARTNGAGETVRLVRDPLGRVAEEQFPDGTRATFTYDPVGRLVRAVNANAELVLGHDPIGRVVSETVNGRTVTSRYDALGRRTHRRTPTGAESAWSYDAEGRPTELRCAGRTLTFGYDAAGREVERLLDTGTILAQSWDGNNQLTTQTVSAVSRTAPPRVVQSRQYRYRPDGSIAEVEDLLSGVRRFEFDAASRLTGVQRNGYTERYNYDAAGNITGGAWPSADRRGQGPREYRGTLVERAGNVRYRYDGHGRLAVREAPGESGPWRYSWDAGDRLTAVTTPDGTVWRYSYDPMGRRIAKERLAPDGRTVVERVDFTWDGVTLAEEVRDGTSATTWNWGAGLRALTQTERLPLRDAPQQWVDQQFDSIVTDLVGSPAELVDPLGTVAWHNRGSVWGEQPAGGTPLRFPGQYFDAETGLHYNLFRYYDPSLGRYSSADPLGLGGGPNPYSYVPNPLQWIDPFGLKKCDPRDQPGTAHGSAGIPDVDGQWRRGSQRNAARFPGQVARQLEGRHFNNFDEFREAFWREVHADPNLRSQFPPGSQGNMANGHSPFVVDEQTFGGRSRYELHHVTPIQHGGGVYDMRNIVIVTPRYHRDILDPRYHYGNG</sequence>
<evidence type="ECO:0000256" key="2">
    <source>
        <dbReference type="ARBA" id="ARBA00022529"/>
    </source>
</evidence>
<protein>
    <submittedName>
        <fullName evidence="10">Type IV secretion protein Rhs</fullName>
    </submittedName>
</protein>
<dbReference type="NCBIfam" id="TIGR01643">
    <property type="entry name" value="YD_repeat_2x"/>
    <property type="match status" value="11"/>
</dbReference>
<evidence type="ECO:0000313" key="10">
    <source>
        <dbReference type="EMBL" id="GHF32837.1"/>
    </source>
</evidence>
<dbReference type="Gene3D" id="2.180.10.10">
    <property type="entry name" value="RHS repeat-associated core"/>
    <property type="match status" value="4"/>
</dbReference>
<keyword evidence="6" id="KW-0044">Antibiotic</keyword>
<feature type="compositionally biased region" description="Polar residues" evidence="8">
    <location>
        <begin position="263"/>
        <end position="276"/>
    </location>
</feature>
<reference evidence="10" key="2">
    <citation type="submission" date="2020-09" db="EMBL/GenBank/DDBJ databases">
        <authorList>
            <person name="Sun Q."/>
            <person name="Zhou Y."/>
        </authorList>
    </citation>
    <scope>NUCLEOTIDE SEQUENCE</scope>
    <source>
        <strain evidence="10">CGMCC 4.7679</strain>
    </source>
</reference>
<dbReference type="Pfam" id="PF20148">
    <property type="entry name" value="DUF6531"/>
    <property type="match status" value="1"/>
</dbReference>
<dbReference type="InterPro" id="IPR022385">
    <property type="entry name" value="Rhs_assc_core"/>
</dbReference>
<evidence type="ECO:0000313" key="11">
    <source>
        <dbReference type="Proteomes" id="UP000658656"/>
    </source>
</evidence>
<dbReference type="CDD" id="cd00085">
    <property type="entry name" value="HNHc"/>
    <property type="match status" value="1"/>
</dbReference>
<evidence type="ECO:0000256" key="3">
    <source>
        <dbReference type="ARBA" id="ARBA00022722"/>
    </source>
</evidence>
<keyword evidence="5" id="KW-0378">Hydrolase</keyword>
<dbReference type="PANTHER" id="PTHR32305:SF15">
    <property type="entry name" value="PROTEIN RHSA-RELATED"/>
    <property type="match status" value="1"/>
</dbReference>
<accession>A0A8H9IMQ9</accession>
<evidence type="ECO:0000256" key="4">
    <source>
        <dbReference type="ARBA" id="ARBA00022759"/>
    </source>
</evidence>
<proteinExistence type="inferred from homology"/>
<dbReference type="Gene3D" id="1.20.1260.20">
    <property type="entry name" value="PPE superfamily"/>
    <property type="match status" value="1"/>
</dbReference>
<evidence type="ECO:0000256" key="5">
    <source>
        <dbReference type="ARBA" id="ARBA00022801"/>
    </source>
</evidence>
<dbReference type="Pfam" id="PF05593">
    <property type="entry name" value="RHS_repeat"/>
    <property type="match status" value="9"/>
</dbReference>
<dbReference type="RefSeq" id="WP_183176839.1">
    <property type="nucleotide sequence ID" value="NZ_BNAV01000001.1"/>
</dbReference>
<dbReference type="InterPro" id="IPR038332">
    <property type="entry name" value="PPE_sf"/>
</dbReference>
<organism evidence="10 11">
    <name type="scientific">Amycolatopsis bartoniae</name>
    <dbReference type="NCBI Taxonomy" id="941986"/>
    <lineage>
        <taxon>Bacteria</taxon>
        <taxon>Bacillati</taxon>
        <taxon>Actinomycetota</taxon>
        <taxon>Actinomycetes</taxon>
        <taxon>Pseudonocardiales</taxon>
        <taxon>Pseudonocardiaceae</taxon>
        <taxon>Amycolatopsis</taxon>
    </lineage>
</organism>
<dbReference type="GO" id="GO:0042742">
    <property type="term" value="P:defense response to bacterium"/>
    <property type="evidence" value="ECO:0007669"/>
    <property type="project" value="UniProtKB-KW"/>
</dbReference>
<keyword evidence="4" id="KW-0255">Endonuclease</keyword>
<dbReference type="InterPro" id="IPR045351">
    <property type="entry name" value="DUF6531"/>
</dbReference>
<dbReference type="InterPro" id="IPR050708">
    <property type="entry name" value="T6SS_VgrG/RHS"/>
</dbReference>
<feature type="region of interest" description="Disordered" evidence="8">
    <location>
        <begin position="259"/>
        <end position="335"/>
    </location>
</feature>
<evidence type="ECO:0000259" key="9">
    <source>
        <dbReference type="Pfam" id="PF20148"/>
    </source>
</evidence>
<dbReference type="PANTHER" id="PTHR32305">
    <property type="match status" value="1"/>
</dbReference>
<feature type="domain" description="DUF6531" evidence="9">
    <location>
        <begin position="329"/>
        <end position="401"/>
    </location>
</feature>
<dbReference type="NCBIfam" id="TIGR03696">
    <property type="entry name" value="Rhs_assc_core"/>
    <property type="match status" value="1"/>
</dbReference>
<dbReference type="InterPro" id="IPR037146">
    <property type="entry name" value="Colicin/pyocin_DNase_dom_sf"/>
</dbReference>
<dbReference type="SUPFAM" id="SSF69304">
    <property type="entry name" value="Tricorn protease N-terminal domain"/>
    <property type="match status" value="1"/>
</dbReference>
<dbReference type="InterPro" id="IPR006530">
    <property type="entry name" value="YD"/>
</dbReference>
<dbReference type="Proteomes" id="UP000658656">
    <property type="component" value="Unassembled WGS sequence"/>
</dbReference>
<dbReference type="InterPro" id="IPR031325">
    <property type="entry name" value="RHS_repeat"/>
</dbReference>